<dbReference type="InterPro" id="IPR002539">
    <property type="entry name" value="MaoC-like_dom"/>
</dbReference>
<dbReference type="Gene3D" id="3.10.129.10">
    <property type="entry name" value="Hotdog Thioesterase"/>
    <property type="match status" value="1"/>
</dbReference>
<evidence type="ECO:0000313" key="3">
    <source>
        <dbReference type="Proteomes" id="UP000193200"/>
    </source>
</evidence>
<dbReference type="AlphaFoldDB" id="A0A1Y5TV90"/>
<dbReference type="SUPFAM" id="SSF54637">
    <property type="entry name" value="Thioesterase/thiol ester dehydrase-isomerase"/>
    <property type="match status" value="1"/>
</dbReference>
<keyword evidence="3" id="KW-1185">Reference proteome</keyword>
<dbReference type="CDD" id="cd03454">
    <property type="entry name" value="YdeM"/>
    <property type="match status" value="1"/>
</dbReference>
<protein>
    <submittedName>
        <fullName evidence="2">Bifunctional protein PaaZ</fullName>
    </submittedName>
</protein>
<proteinExistence type="predicted"/>
<dbReference type="InterPro" id="IPR052342">
    <property type="entry name" value="MCH/BMMD"/>
</dbReference>
<accession>A0A1Y5TV90</accession>
<organism evidence="2 3">
    <name type="scientific">Oceanibacterium hippocampi</name>
    <dbReference type="NCBI Taxonomy" id="745714"/>
    <lineage>
        <taxon>Bacteria</taxon>
        <taxon>Pseudomonadati</taxon>
        <taxon>Pseudomonadota</taxon>
        <taxon>Alphaproteobacteria</taxon>
        <taxon>Sneathiellales</taxon>
        <taxon>Sneathiellaceae</taxon>
        <taxon>Oceanibacterium</taxon>
    </lineage>
</organism>
<dbReference type="EMBL" id="FWFR01000003">
    <property type="protein sequence ID" value="SLN73604.1"/>
    <property type="molecule type" value="Genomic_DNA"/>
</dbReference>
<dbReference type="RefSeq" id="WP_085884956.1">
    <property type="nucleotide sequence ID" value="NZ_FWFR01000003.1"/>
</dbReference>
<evidence type="ECO:0000313" key="2">
    <source>
        <dbReference type="EMBL" id="SLN73604.1"/>
    </source>
</evidence>
<sequence>MTKSRYFEDFTLGDRFETVAMTVTEAEILGFALKYDPQYFHLDAARAADGPFGGLIASGFQTLSLSFSLFLRQGWVEEANLGSPGLDATRWLRPLRPGDTIRVTATVTELKPSVSKPDRGIVRMLHETWNQHQAVIMTVDCMHMLRRRPDSAG</sequence>
<dbReference type="OrthoDB" id="9797938at2"/>
<dbReference type="Pfam" id="PF01575">
    <property type="entry name" value="MaoC_dehydratas"/>
    <property type="match status" value="1"/>
</dbReference>
<name>A0A1Y5TV90_9PROT</name>
<gene>
    <name evidence="2" type="primary">paaZ_5</name>
    <name evidence="2" type="ORF">OCH7691_03627</name>
</gene>
<evidence type="ECO:0000259" key="1">
    <source>
        <dbReference type="Pfam" id="PF01575"/>
    </source>
</evidence>
<dbReference type="InParanoid" id="A0A1Y5TV90"/>
<dbReference type="PANTHER" id="PTHR43664">
    <property type="entry name" value="MONOAMINE OXIDASE-RELATED"/>
    <property type="match status" value="1"/>
</dbReference>
<dbReference type="Proteomes" id="UP000193200">
    <property type="component" value="Unassembled WGS sequence"/>
</dbReference>
<dbReference type="InterPro" id="IPR029069">
    <property type="entry name" value="HotDog_dom_sf"/>
</dbReference>
<dbReference type="PANTHER" id="PTHR43664:SF1">
    <property type="entry name" value="BETA-METHYLMALYL-COA DEHYDRATASE"/>
    <property type="match status" value="1"/>
</dbReference>
<reference evidence="2 3" key="1">
    <citation type="submission" date="2017-03" db="EMBL/GenBank/DDBJ databases">
        <authorList>
            <person name="Afonso C.L."/>
            <person name="Miller P.J."/>
            <person name="Scott M.A."/>
            <person name="Spackman E."/>
            <person name="Goraichik I."/>
            <person name="Dimitrov K.M."/>
            <person name="Suarez D.L."/>
            <person name="Swayne D.E."/>
        </authorList>
    </citation>
    <scope>NUCLEOTIDE SEQUENCE [LARGE SCALE GENOMIC DNA]</scope>
    <source>
        <strain evidence="2 3">CECT 7691</strain>
    </source>
</reference>
<feature type="domain" description="MaoC-like" evidence="1">
    <location>
        <begin position="12"/>
        <end position="128"/>
    </location>
</feature>